<gene>
    <name evidence="2" type="primary">LOC141416170</name>
</gene>
<dbReference type="Proteomes" id="UP001732720">
    <property type="component" value="Chromosome 14"/>
</dbReference>
<sequence>MEKALDLHTLGMIKQRSSISQCPSSIEAQNITGVSEFHLLVLSEDPGLQPILFVLFLYIYLVTLLGNMIIVLAVCSDSHLHTPMYFFLSNLSLVDICYISTTVPKMILNMQTNIGVISYGGCLTQMSLFLIFLCMDDILLTTMAYDRFVAICYPLHYSVIMNPLLCGISILLSFSISILDSQLQNLIALQFTCFKDIKISNFFCDPTQLLNLSCSLSFTARLVMYFIDTIFGFVPISGILFSYYKIVSTILTFPSSSGRYKAFSTCLSHLLVVCLFYGTGIGVYLSSTVWHCPIKVVVASLMYTVITPMLNPFIYSLRNREISSALKRLCNRTILTGDLLHQFSI</sequence>
<protein>
    <submittedName>
        <fullName evidence="2">Olfactory receptor 7E24-like</fullName>
    </submittedName>
</protein>
<name>A0AC58KWT0_CASCN</name>
<reference evidence="2" key="1">
    <citation type="submission" date="2025-08" db="UniProtKB">
        <authorList>
            <consortium name="RefSeq"/>
        </authorList>
    </citation>
    <scope>IDENTIFICATION</scope>
</reference>
<accession>A0AC58KWT0</accession>
<dbReference type="RefSeq" id="XP_073909371.1">
    <property type="nucleotide sequence ID" value="XM_074053270.1"/>
</dbReference>
<organism evidence="1 2">
    <name type="scientific">Castor canadensis</name>
    <name type="common">American beaver</name>
    <dbReference type="NCBI Taxonomy" id="51338"/>
    <lineage>
        <taxon>Eukaryota</taxon>
        <taxon>Metazoa</taxon>
        <taxon>Chordata</taxon>
        <taxon>Craniata</taxon>
        <taxon>Vertebrata</taxon>
        <taxon>Euteleostomi</taxon>
        <taxon>Mammalia</taxon>
        <taxon>Eutheria</taxon>
        <taxon>Euarchontoglires</taxon>
        <taxon>Glires</taxon>
        <taxon>Rodentia</taxon>
        <taxon>Castorimorpha</taxon>
        <taxon>Castoridae</taxon>
        <taxon>Castor</taxon>
    </lineage>
</organism>
<evidence type="ECO:0000313" key="1">
    <source>
        <dbReference type="Proteomes" id="UP001732720"/>
    </source>
</evidence>
<keyword evidence="1" id="KW-1185">Reference proteome</keyword>
<proteinExistence type="predicted"/>
<evidence type="ECO:0000313" key="2">
    <source>
        <dbReference type="RefSeq" id="XP_073909371.1"/>
    </source>
</evidence>